<feature type="active site" description="Proton acceptor" evidence="7">
    <location>
        <position position="330"/>
    </location>
</feature>
<comment type="pathway">
    <text evidence="1 7">Metabolic intermediate biosynthesis; chorismate biosynthesis; chorismate from D-erythrose 4-phosphate and phosphoenolpyruvate: step 6/7.</text>
</comment>
<comment type="subcellular location">
    <subcellularLocation>
        <location evidence="7">Cytoplasm</location>
    </subcellularLocation>
</comment>
<feature type="binding site" evidence="7">
    <location>
        <position position="187"/>
    </location>
    <ligand>
        <name>3-phosphoshikimate</name>
        <dbReference type="ChEBI" id="CHEBI:145989"/>
    </ligand>
</feature>
<evidence type="ECO:0000256" key="2">
    <source>
        <dbReference type="ARBA" id="ARBA00009948"/>
    </source>
</evidence>
<dbReference type="PANTHER" id="PTHR21090:SF5">
    <property type="entry name" value="PENTAFUNCTIONAL AROM POLYPEPTIDE"/>
    <property type="match status" value="1"/>
</dbReference>
<proteinExistence type="inferred from homology"/>
<comment type="caution">
    <text evidence="7">Lacks conserved residue(s) required for the propagation of feature annotation.</text>
</comment>
<feature type="region of interest" description="Disordered" evidence="8">
    <location>
        <begin position="1"/>
        <end position="28"/>
    </location>
</feature>
<dbReference type="GO" id="GO:0003866">
    <property type="term" value="F:3-phosphoshikimate 1-carboxyvinyltransferase activity"/>
    <property type="evidence" value="ECO:0007669"/>
    <property type="project" value="UniProtKB-UniRule"/>
</dbReference>
<evidence type="ECO:0000256" key="7">
    <source>
        <dbReference type="HAMAP-Rule" id="MF_00210"/>
    </source>
</evidence>
<dbReference type="GO" id="GO:0009423">
    <property type="term" value="P:chorismate biosynthetic process"/>
    <property type="evidence" value="ECO:0007669"/>
    <property type="project" value="UniProtKB-UniRule"/>
</dbReference>
<dbReference type="EMBL" id="PVNL01000136">
    <property type="protein sequence ID" value="PRP95685.1"/>
    <property type="molecule type" value="Genomic_DNA"/>
</dbReference>
<dbReference type="GO" id="GO:0009073">
    <property type="term" value="P:aromatic amino acid family biosynthetic process"/>
    <property type="evidence" value="ECO:0007669"/>
    <property type="project" value="UniProtKB-KW"/>
</dbReference>
<sequence length="444" mass="46936">MSETLDLRSVAKIGRPPGPIHATLRPPGSKSLSNRALLLAAIARGPTRIHGCLDADDTVLMLGCLDQLGVKVHRTGPQIADGLELSGDPRVGVATGEPTLNVGTAGTVARFLTAALAGAREPAWDAVIVDGSPRMRERPMDTLLSALTELGARFEWRGVPGALPVRVLGGRGLSGGRIILERPASSQFVSALLIAGCSALGPVSIELREGTPARPYVDMTLAVIESFGGSATWSNDGTTLVVEPRELQGCPRYVVEPDASAASYLLTLPLIWGGEVTIPELGSASLQGDAAFCRVLERFGASVEQTPDSTTVRGGAALRGQQLDLTDMPDMTLTAAVLALFAAGPTRIRGVEVLRHHESDRLAAGATELRKLGAEVVEHEDGLDIEPPANGPRRGVAIDTYLDHRMAMAFAMVGEVQINDPRCVDKTFPRYFEVLAQLGFPVTQ</sequence>
<dbReference type="EC" id="2.5.1.19" evidence="7"/>
<evidence type="ECO:0000256" key="6">
    <source>
        <dbReference type="ARBA" id="ARBA00044633"/>
    </source>
</evidence>
<keyword evidence="5 7" id="KW-0057">Aromatic amino acid biosynthesis</keyword>
<feature type="binding site" evidence="7">
    <location>
        <position position="185"/>
    </location>
    <ligand>
        <name>3-phosphoshikimate</name>
        <dbReference type="ChEBI" id="CHEBI:145989"/>
    </ligand>
</feature>
<dbReference type="UniPathway" id="UPA00053">
    <property type="reaction ID" value="UER00089"/>
</dbReference>
<dbReference type="InterPro" id="IPR006264">
    <property type="entry name" value="EPSP_synthase"/>
</dbReference>
<comment type="subunit">
    <text evidence="7">Monomer.</text>
</comment>
<feature type="binding site" evidence="7">
    <location>
        <position position="30"/>
    </location>
    <ligand>
        <name>phosphoenolpyruvate</name>
        <dbReference type="ChEBI" id="CHEBI:58702"/>
    </ligand>
</feature>
<comment type="caution">
    <text evidence="10">The sequence shown here is derived from an EMBL/GenBank/DDBJ whole genome shotgun (WGS) entry which is preliminary data.</text>
</comment>
<feature type="binding site" evidence="7">
    <location>
        <position position="35"/>
    </location>
    <ligand>
        <name>3-phosphoshikimate</name>
        <dbReference type="ChEBI" id="CHEBI:145989"/>
    </ligand>
</feature>
<evidence type="ECO:0000256" key="1">
    <source>
        <dbReference type="ARBA" id="ARBA00004811"/>
    </source>
</evidence>
<feature type="binding site" evidence="7">
    <location>
        <position position="31"/>
    </location>
    <ligand>
        <name>3-phosphoshikimate</name>
        <dbReference type="ChEBI" id="CHEBI:145989"/>
    </ligand>
</feature>
<dbReference type="PANTHER" id="PTHR21090">
    <property type="entry name" value="AROM/DEHYDROQUINATE SYNTHASE"/>
    <property type="match status" value="1"/>
</dbReference>
<organism evidence="10 11">
    <name type="scientific">Enhygromyxa salina</name>
    <dbReference type="NCBI Taxonomy" id="215803"/>
    <lineage>
        <taxon>Bacteria</taxon>
        <taxon>Pseudomonadati</taxon>
        <taxon>Myxococcota</taxon>
        <taxon>Polyangia</taxon>
        <taxon>Nannocystales</taxon>
        <taxon>Nannocystaceae</taxon>
        <taxon>Enhygromyxa</taxon>
    </lineage>
</organism>
<keyword evidence="3 7" id="KW-0028">Amino-acid biosynthesis</keyword>
<feature type="binding site" evidence="7">
    <location>
        <position position="30"/>
    </location>
    <ligand>
        <name>3-phosphoshikimate</name>
        <dbReference type="ChEBI" id="CHEBI:145989"/>
    </ligand>
</feature>
<feature type="binding site" evidence="7">
    <location>
        <position position="361"/>
    </location>
    <ligand>
        <name>phosphoenolpyruvate</name>
        <dbReference type="ChEBI" id="CHEBI:58702"/>
    </ligand>
</feature>
<dbReference type="Pfam" id="PF00275">
    <property type="entry name" value="EPSP_synthase"/>
    <property type="match status" value="1"/>
</dbReference>
<evidence type="ECO:0000313" key="10">
    <source>
        <dbReference type="EMBL" id="PRP95685.1"/>
    </source>
</evidence>
<dbReference type="GO" id="GO:0005737">
    <property type="term" value="C:cytoplasm"/>
    <property type="evidence" value="ECO:0007669"/>
    <property type="project" value="UniProtKB-SubCell"/>
</dbReference>
<comment type="catalytic activity">
    <reaction evidence="6">
        <text>3-phosphoshikimate + phosphoenolpyruvate = 5-O-(1-carboxyvinyl)-3-phosphoshikimate + phosphate</text>
        <dbReference type="Rhea" id="RHEA:21256"/>
        <dbReference type="ChEBI" id="CHEBI:43474"/>
        <dbReference type="ChEBI" id="CHEBI:57701"/>
        <dbReference type="ChEBI" id="CHEBI:58702"/>
        <dbReference type="ChEBI" id="CHEBI:145989"/>
        <dbReference type="EC" id="2.5.1.19"/>
    </reaction>
    <physiologicalReaction direction="left-to-right" evidence="6">
        <dbReference type="Rhea" id="RHEA:21257"/>
    </physiologicalReaction>
</comment>
<evidence type="ECO:0000256" key="3">
    <source>
        <dbReference type="ARBA" id="ARBA00022605"/>
    </source>
</evidence>
<feature type="binding site" evidence="7">
    <location>
        <position position="106"/>
    </location>
    <ligand>
        <name>phosphoenolpyruvate</name>
        <dbReference type="ChEBI" id="CHEBI:58702"/>
    </ligand>
</feature>
<feature type="binding site" evidence="7">
    <location>
        <position position="330"/>
    </location>
    <ligand>
        <name>3-phosphoshikimate</name>
        <dbReference type="ChEBI" id="CHEBI:145989"/>
    </ligand>
</feature>
<dbReference type="NCBIfam" id="TIGR01356">
    <property type="entry name" value="aroA"/>
    <property type="match status" value="1"/>
</dbReference>
<dbReference type="GO" id="GO:0008652">
    <property type="term" value="P:amino acid biosynthetic process"/>
    <property type="evidence" value="ECO:0007669"/>
    <property type="project" value="UniProtKB-KW"/>
</dbReference>
<dbReference type="PIRSF" id="PIRSF000505">
    <property type="entry name" value="EPSPS"/>
    <property type="match status" value="1"/>
</dbReference>
<comment type="function">
    <text evidence="7">Catalyzes the transfer of the enolpyruvyl moiety of phosphoenolpyruvate (PEP) to the 5-hydroxyl of shikimate-3-phosphate (S3P) to produce enolpyruvyl shikimate-3-phosphate and inorganic phosphate.</text>
</comment>
<reference evidence="10 11" key="1">
    <citation type="submission" date="2018-03" db="EMBL/GenBank/DDBJ databases">
        <title>Draft Genome Sequences of the Obligatory Marine Myxobacteria Enhygromyxa salina SWB007.</title>
        <authorList>
            <person name="Poehlein A."/>
            <person name="Moghaddam J.A."/>
            <person name="Harms H."/>
            <person name="Alanjari M."/>
            <person name="Koenig G.M."/>
            <person name="Daniel R."/>
            <person name="Schaeberle T.F."/>
        </authorList>
    </citation>
    <scope>NUCLEOTIDE SEQUENCE [LARGE SCALE GENOMIC DNA]</scope>
    <source>
        <strain evidence="10 11">SWB007</strain>
    </source>
</reference>
<dbReference type="Proteomes" id="UP000238823">
    <property type="component" value="Unassembled WGS sequence"/>
</dbReference>
<dbReference type="AlphaFoldDB" id="A0A2S9XS46"/>
<comment type="similarity">
    <text evidence="2 7">Belongs to the EPSP synthase family.</text>
</comment>
<accession>A0A2S9XS46</accession>
<dbReference type="InterPro" id="IPR001986">
    <property type="entry name" value="Enolpyruvate_Tfrase_dom"/>
</dbReference>
<dbReference type="InterPro" id="IPR013792">
    <property type="entry name" value="RNA3'P_cycl/enolpyr_Trfase_a/b"/>
</dbReference>
<feature type="binding site" evidence="7">
    <location>
        <position position="138"/>
    </location>
    <ligand>
        <name>phosphoenolpyruvate</name>
        <dbReference type="ChEBI" id="CHEBI:58702"/>
    </ligand>
</feature>
<feature type="binding site" evidence="7">
    <location>
        <position position="426"/>
    </location>
    <ligand>
        <name>phosphoenolpyruvate</name>
        <dbReference type="ChEBI" id="CHEBI:58702"/>
    </ligand>
</feature>
<evidence type="ECO:0000256" key="5">
    <source>
        <dbReference type="ARBA" id="ARBA00023141"/>
    </source>
</evidence>
<evidence type="ECO:0000256" key="8">
    <source>
        <dbReference type="SAM" id="MobiDB-lite"/>
    </source>
</evidence>
<dbReference type="SUPFAM" id="SSF55205">
    <property type="entry name" value="EPT/RTPC-like"/>
    <property type="match status" value="1"/>
</dbReference>
<dbReference type="InterPro" id="IPR036968">
    <property type="entry name" value="Enolpyruvate_Tfrase_sf"/>
</dbReference>
<feature type="domain" description="Enolpyruvate transferase" evidence="9">
    <location>
        <begin position="16"/>
        <end position="435"/>
    </location>
</feature>
<evidence type="ECO:0000259" key="9">
    <source>
        <dbReference type="Pfam" id="PF00275"/>
    </source>
</evidence>
<feature type="binding site" evidence="7">
    <location>
        <position position="405"/>
    </location>
    <ligand>
        <name>phosphoenolpyruvate</name>
        <dbReference type="ChEBI" id="CHEBI:58702"/>
    </ligand>
</feature>
<dbReference type="CDD" id="cd01556">
    <property type="entry name" value="EPSP_synthase"/>
    <property type="match status" value="1"/>
</dbReference>
<name>A0A2S9XS46_9BACT</name>
<gene>
    <name evidence="7 10" type="primary">aroA</name>
    <name evidence="10" type="ORF">ENSA7_73190</name>
</gene>
<dbReference type="RefSeq" id="WP_181234467.1">
    <property type="nucleotide sequence ID" value="NZ_PVNL01000136.1"/>
</dbReference>
<feature type="binding site" evidence="7">
    <location>
        <position position="357"/>
    </location>
    <ligand>
        <name>3-phosphoshikimate</name>
        <dbReference type="ChEBI" id="CHEBI:145989"/>
    </ligand>
</feature>
<evidence type="ECO:0000313" key="11">
    <source>
        <dbReference type="Proteomes" id="UP000238823"/>
    </source>
</evidence>
<feature type="binding site" evidence="7">
    <location>
        <position position="186"/>
    </location>
    <ligand>
        <name>3-phosphoshikimate</name>
        <dbReference type="ChEBI" id="CHEBI:145989"/>
    </ligand>
</feature>
<keyword evidence="7" id="KW-0963">Cytoplasm</keyword>
<feature type="binding site" evidence="7">
    <location>
        <position position="187"/>
    </location>
    <ligand>
        <name>phosphoenolpyruvate</name>
        <dbReference type="ChEBI" id="CHEBI:58702"/>
    </ligand>
</feature>
<keyword evidence="4 7" id="KW-0808">Transferase</keyword>
<dbReference type="HAMAP" id="MF_00210">
    <property type="entry name" value="EPSP_synth"/>
    <property type="match status" value="1"/>
</dbReference>
<protein>
    <recommendedName>
        <fullName evidence="7">3-phosphoshikimate 1-carboxyvinyltransferase</fullName>
        <ecNumber evidence="7">2.5.1.19</ecNumber>
    </recommendedName>
    <alternativeName>
        <fullName evidence="7">5-enolpyruvylshikimate-3-phosphate synthase</fullName>
        <shortName evidence="7">EPSP synthase</shortName>
        <shortName evidence="7">EPSPS</shortName>
    </alternativeName>
</protein>
<evidence type="ECO:0000256" key="4">
    <source>
        <dbReference type="ARBA" id="ARBA00022679"/>
    </source>
</evidence>
<dbReference type="Gene3D" id="3.65.10.10">
    <property type="entry name" value="Enolpyruvate transferase domain"/>
    <property type="match status" value="2"/>
</dbReference>